<dbReference type="STRING" id="471704.A0A151JRQ8"/>
<keyword evidence="2" id="KW-1185">Reference proteome</keyword>
<dbReference type="EMBL" id="KQ978606">
    <property type="protein sequence ID" value="KYN29915.1"/>
    <property type="molecule type" value="Genomic_DNA"/>
</dbReference>
<feature type="non-terminal residue" evidence="1">
    <location>
        <position position="1"/>
    </location>
</feature>
<reference evidence="1 2" key="1">
    <citation type="submission" date="2015-09" db="EMBL/GenBank/DDBJ databases">
        <title>Trachymyrmex cornetzi WGS genome.</title>
        <authorList>
            <person name="Nygaard S."/>
            <person name="Hu H."/>
            <person name="Boomsma J."/>
            <person name="Zhang G."/>
        </authorList>
    </citation>
    <scope>NUCLEOTIDE SEQUENCE [LARGE SCALE GENOMIC DNA]</scope>
    <source>
        <strain evidence="1">Tcor2-1</strain>
        <tissue evidence="1">Whole body</tissue>
    </source>
</reference>
<evidence type="ECO:0000313" key="1">
    <source>
        <dbReference type="EMBL" id="KYN29915.1"/>
    </source>
</evidence>
<organism evidence="1 2">
    <name type="scientific">Trachymyrmex cornetzi</name>
    <dbReference type="NCBI Taxonomy" id="471704"/>
    <lineage>
        <taxon>Eukaryota</taxon>
        <taxon>Metazoa</taxon>
        <taxon>Ecdysozoa</taxon>
        <taxon>Arthropoda</taxon>
        <taxon>Hexapoda</taxon>
        <taxon>Insecta</taxon>
        <taxon>Pterygota</taxon>
        <taxon>Neoptera</taxon>
        <taxon>Endopterygota</taxon>
        <taxon>Hymenoptera</taxon>
        <taxon>Apocrita</taxon>
        <taxon>Aculeata</taxon>
        <taxon>Formicoidea</taxon>
        <taxon>Formicidae</taxon>
        <taxon>Myrmicinae</taxon>
        <taxon>Trachymyrmex</taxon>
    </lineage>
</organism>
<dbReference type="AlphaFoldDB" id="A0A151JRQ8"/>
<accession>A0A151JRQ8</accession>
<evidence type="ECO:0000313" key="2">
    <source>
        <dbReference type="Proteomes" id="UP000078492"/>
    </source>
</evidence>
<protein>
    <submittedName>
        <fullName evidence="1">Uncharacterized protein</fullName>
    </submittedName>
</protein>
<proteinExistence type="predicted"/>
<name>A0A151JRQ8_9HYME</name>
<gene>
    <name evidence="1" type="ORF">ALC57_00627</name>
</gene>
<dbReference type="Proteomes" id="UP000078492">
    <property type="component" value="Unassembled WGS sequence"/>
</dbReference>
<sequence>KFKEDLGIWSIECNVPQTTLSKLLVILQKHTDYPFPKDARSLLKTPRNTKLNPREIEYHHFVNIDGLPISKSGVSSLWFILSSSTVVKSVYIVGAFYGETKSENNIFLEKFVNEAIYLINNSLFCDLRYLDNLYSSPCTSSTFNIQIVKIEDQLQIWPCDKLQAKMWIMSLNKNYIVFPIIHT</sequence>